<evidence type="ECO:0000313" key="5">
    <source>
        <dbReference type="EMBL" id="MCO1659844.1"/>
    </source>
</evidence>
<keyword evidence="2" id="KW-0285">Flavoprotein</keyword>
<evidence type="ECO:0000256" key="2">
    <source>
        <dbReference type="ARBA" id="ARBA00022630"/>
    </source>
</evidence>
<evidence type="ECO:0000259" key="4">
    <source>
        <dbReference type="Pfam" id="PF01494"/>
    </source>
</evidence>
<protein>
    <submittedName>
        <fullName evidence="5">FAD-dependent monooxygenase</fullName>
    </submittedName>
</protein>
<evidence type="ECO:0000256" key="1">
    <source>
        <dbReference type="ARBA" id="ARBA00001974"/>
    </source>
</evidence>
<feature type="domain" description="FAD-binding" evidence="4">
    <location>
        <begin position="8"/>
        <end position="109"/>
    </location>
</feature>
<dbReference type="Gene3D" id="3.40.30.120">
    <property type="match status" value="1"/>
</dbReference>
<dbReference type="GO" id="GO:0004497">
    <property type="term" value="F:monooxygenase activity"/>
    <property type="evidence" value="ECO:0007669"/>
    <property type="project" value="UniProtKB-KW"/>
</dbReference>
<dbReference type="Pfam" id="PF21274">
    <property type="entry name" value="Rng_hyd_C"/>
    <property type="match status" value="1"/>
</dbReference>
<keyword evidence="5" id="KW-0560">Oxidoreductase</keyword>
<dbReference type="Gene3D" id="3.30.70.2450">
    <property type="match status" value="1"/>
</dbReference>
<organism evidence="5 6">
    <name type="scientific">Pseudonocardia humida</name>
    <dbReference type="NCBI Taxonomy" id="2800819"/>
    <lineage>
        <taxon>Bacteria</taxon>
        <taxon>Bacillati</taxon>
        <taxon>Actinomycetota</taxon>
        <taxon>Actinomycetes</taxon>
        <taxon>Pseudonocardiales</taxon>
        <taxon>Pseudonocardiaceae</taxon>
        <taxon>Pseudonocardia</taxon>
    </lineage>
</organism>
<dbReference type="SUPFAM" id="SSF51905">
    <property type="entry name" value="FAD/NAD(P)-binding domain"/>
    <property type="match status" value="1"/>
</dbReference>
<comment type="caution">
    <text evidence="5">The sequence shown here is derived from an EMBL/GenBank/DDBJ whole genome shotgun (WGS) entry which is preliminary data.</text>
</comment>
<proteinExistence type="predicted"/>
<dbReference type="Proteomes" id="UP001165283">
    <property type="component" value="Unassembled WGS sequence"/>
</dbReference>
<dbReference type="InterPro" id="IPR002938">
    <property type="entry name" value="FAD-bd"/>
</dbReference>
<dbReference type="PANTHER" id="PTHR43004:SF19">
    <property type="entry name" value="BINDING MONOOXYGENASE, PUTATIVE (JCVI)-RELATED"/>
    <property type="match status" value="1"/>
</dbReference>
<sequence>MDVPLPVEEVRAAFGRIAGTDFGMGEQRWSSRFRSERRQAREYRVGRVFLAGDAAHVHSPLGGQGMNTGIQDAMNLGWKLAAAVGGRAPSWLLDSYQDERHRVGAQVLTLTDGFNRLVLGRSAIRRALQARAIRSLLRFGPARRRMVGRLTGIGIAYRAGGRRTHPWTGRRVPDVRCAGGRLYELLRGGRFLLLDSTDGGAAADAVGTSPRVLAARCTEPPEGWPAVVLVRPDGYVAWAGDDRPNLGAEAVAAVARWCGPGAGVDAGRPADVGSGGRALDG</sequence>
<reference evidence="5" key="1">
    <citation type="submission" date="2021-04" db="EMBL/GenBank/DDBJ databases">
        <title>Pseudonocardia sp. nov., isolated from sandy soil of mangrove forest.</title>
        <authorList>
            <person name="Zan Z."/>
            <person name="Huang R."/>
            <person name="Liu W."/>
        </authorList>
    </citation>
    <scope>NUCLEOTIDE SEQUENCE</scope>
    <source>
        <strain evidence="5">S2-4</strain>
    </source>
</reference>
<name>A0ABT1A9Y3_9PSEU</name>
<dbReference type="Pfam" id="PF01494">
    <property type="entry name" value="FAD_binding_3"/>
    <property type="match status" value="1"/>
</dbReference>
<keyword evidence="3" id="KW-0274">FAD</keyword>
<dbReference type="Gene3D" id="3.50.50.60">
    <property type="entry name" value="FAD/NAD(P)-binding domain"/>
    <property type="match status" value="1"/>
</dbReference>
<dbReference type="EMBL" id="JAGSOV010000071">
    <property type="protein sequence ID" value="MCO1659844.1"/>
    <property type="molecule type" value="Genomic_DNA"/>
</dbReference>
<dbReference type="PRINTS" id="PR00420">
    <property type="entry name" value="RNGMNOXGNASE"/>
</dbReference>
<dbReference type="PANTHER" id="PTHR43004">
    <property type="entry name" value="TRK SYSTEM POTASSIUM UPTAKE PROTEIN"/>
    <property type="match status" value="1"/>
</dbReference>
<accession>A0ABT1A9Y3</accession>
<evidence type="ECO:0000256" key="3">
    <source>
        <dbReference type="ARBA" id="ARBA00022827"/>
    </source>
</evidence>
<comment type="cofactor">
    <cofactor evidence="1">
        <name>FAD</name>
        <dbReference type="ChEBI" id="CHEBI:57692"/>
    </cofactor>
</comment>
<keyword evidence="6" id="KW-1185">Reference proteome</keyword>
<dbReference type="InterPro" id="IPR036188">
    <property type="entry name" value="FAD/NAD-bd_sf"/>
</dbReference>
<evidence type="ECO:0000313" key="6">
    <source>
        <dbReference type="Proteomes" id="UP001165283"/>
    </source>
</evidence>
<gene>
    <name evidence="5" type="ORF">KDL28_32755</name>
</gene>
<dbReference type="InterPro" id="IPR050641">
    <property type="entry name" value="RIFMO-like"/>
</dbReference>
<keyword evidence="5" id="KW-0503">Monooxygenase</keyword>